<comment type="catalytic activity">
    <reaction evidence="6 9 10">
        <text>4-methyl-5-(2-phosphooxyethyl)-thiazole + 4-amino-2-methyl-5-(diphosphooxymethyl)pyrimidine + H(+) = thiamine phosphate + diphosphate</text>
        <dbReference type="Rhea" id="RHEA:22328"/>
        <dbReference type="ChEBI" id="CHEBI:15378"/>
        <dbReference type="ChEBI" id="CHEBI:33019"/>
        <dbReference type="ChEBI" id="CHEBI:37575"/>
        <dbReference type="ChEBI" id="CHEBI:57841"/>
        <dbReference type="ChEBI" id="CHEBI:58296"/>
        <dbReference type="EC" id="2.5.1.3"/>
    </reaction>
</comment>
<dbReference type="Gene3D" id="3.20.20.70">
    <property type="entry name" value="Aldolase class I"/>
    <property type="match status" value="1"/>
</dbReference>
<feature type="binding site" evidence="9">
    <location>
        <position position="70"/>
    </location>
    <ligand>
        <name>4-amino-2-methyl-5-(diphosphooxymethyl)pyrimidine</name>
        <dbReference type="ChEBI" id="CHEBI:57841"/>
    </ligand>
</feature>
<comment type="catalytic activity">
    <reaction evidence="7 9 10">
        <text>2-(2-carboxy-4-methylthiazol-5-yl)ethyl phosphate + 4-amino-2-methyl-5-(diphosphooxymethyl)pyrimidine + 2 H(+) = thiamine phosphate + CO2 + diphosphate</text>
        <dbReference type="Rhea" id="RHEA:47848"/>
        <dbReference type="ChEBI" id="CHEBI:15378"/>
        <dbReference type="ChEBI" id="CHEBI:16526"/>
        <dbReference type="ChEBI" id="CHEBI:33019"/>
        <dbReference type="ChEBI" id="CHEBI:37575"/>
        <dbReference type="ChEBI" id="CHEBI:57841"/>
        <dbReference type="ChEBI" id="CHEBI:62890"/>
        <dbReference type="EC" id="2.5.1.3"/>
    </reaction>
</comment>
<organism evidence="13 14">
    <name type="scientific">Parachitinimonas caeni</name>
    <dbReference type="NCBI Taxonomy" id="3031301"/>
    <lineage>
        <taxon>Bacteria</taxon>
        <taxon>Pseudomonadati</taxon>
        <taxon>Pseudomonadota</taxon>
        <taxon>Betaproteobacteria</taxon>
        <taxon>Neisseriales</taxon>
        <taxon>Chitinibacteraceae</taxon>
        <taxon>Parachitinimonas</taxon>
    </lineage>
</organism>
<dbReference type="SUPFAM" id="SSF51391">
    <property type="entry name" value="Thiamin phosphate synthase"/>
    <property type="match status" value="1"/>
</dbReference>
<dbReference type="RefSeq" id="WP_284098988.1">
    <property type="nucleotide sequence ID" value="NZ_JARRAF010000001.1"/>
</dbReference>
<evidence type="ECO:0000256" key="6">
    <source>
        <dbReference type="ARBA" id="ARBA00047334"/>
    </source>
</evidence>
<evidence type="ECO:0000313" key="14">
    <source>
        <dbReference type="Proteomes" id="UP001172778"/>
    </source>
</evidence>
<sequence>MQPASLSGLYAITPDQPDTARLLQQVESVLAAGVAVLQYRNKLAEPALQRQQAAALRQLTRRYAVPLIINDDLELALAVDADGVHLGADDGDLAAARHRLGPQRLLGASCYNQLALADSAVAAGASYVAFGAVFPSSTKPAAVRAPLSLLAEARARLAVPVCAIGGISTANVHELTAADLIAVIGALFDAPDIATATHQLKAAWRPSASSLTPA</sequence>
<comment type="pathway">
    <text evidence="1 9 11">Cofactor biosynthesis; thiamine diphosphate biosynthesis; thiamine phosphate from 4-amino-2-methyl-5-diphosphomethylpyrimidine and 4-methyl-5-(2-phosphoethyl)-thiazole: step 1/1.</text>
</comment>
<dbReference type="PANTHER" id="PTHR20857">
    <property type="entry name" value="THIAMINE-PHOSPHATE PYROPHOSPHORYLASE"/>
    <property type="match status" value="1"/>
</dbReference>
<dbReference type="InterPro" id="IPR013785">
    <property type="entry name" value="Aldolase_TIM"/>
</dbReference>
<keyword evidence="5 9" id="KW-0784">Thiamine biosynthesis</keyword>
<dbReference type="PANTHER" id="PTHR20857:SF15">
    <property type="entry name" value="THIAMINE-PHOSPHATE SYNTHASE"/>
    <property type="match status" value="1"/>
</dbReference>
<feature type="binding site" evidence="9">
    <location>
        <position position="71"/>
    </location>
    <ligand>
        <name>Mg(2+)</name>
        <dbReference type="ChEBI" id="CHEBI:18420"/>
    </ligand>
</feature>
<dbReference type="InterPro" id="IPR022998">
    <property type="entry name" value="ThiamineP_synth_TenI"/>
</dbReference>
<keyword evidence="2 9" id="KW-0808">Transferase</keyword>
<dbReference type="NCBIfam" id="TIGR00693">
    <property type="entry name" value="thiE"/>
    <property type="match status" value="1"/>
</dbReference>
<dbReference type="EMBL" id="JARRAF010000001">
    <property type="protein sequence ID" value="MDK2122710.1"/>
    <property type="molecule type" value="Genomic_DNA"/>
</dbReference>
<evidence type="ECO:0000256" key="1">
    <source>
        <dbReference type="ARBA" id="ARBA00005165"/>
    </source>
</evidence>
<evidence type="ECO:0000259" key="12">
    <source>
        <dbReference type="Pfam" id="PF02581"/>
    </source>
</evidence>
<dbReference type="Pfam" id="PF02581">
    <property type="entry name" value="TMP-TENI"/>
    <property type="match status" value="1"/>
</dbReference>
<feature type="binding site" evidence="9">
    <location>
        <position position="109"/>
    </location>
    <ligand>
        <name>4-amino-2-methyl-5-(diphosphooxymethyl)pyrimidine</name>
        <dbReference type="ChEBI" id="CHEBI:57841"/>
    </ligand>
</feature>
<comment type="caution">
    <text evidence="9">Lacks conserved residue(s) required for the propagation of feature annotation.</text>
</comment>
<feature type="binding site" evidence="9">
    <location>
        <position position="166"/>
    </location>
    <ligand>
        <name>2-[(2R,5Z)-2-carboxy-4-methylthiazol-5(2H)-ylidene]ethyl phosphate</name>
        <dbReference type="ChEBI" id="CHEBI:62899"/>
    </ligand>
</feature>
<feature type="domain" description="Thiamine phosphate synthase/TenI" evidence="12">
    <location>
        <begin position="9"/>
        <end position="187"/>
    </location>
</feature>
<evidence type="ECO:0000256" key="5">
    <source>
        <dbReference type="ARBA" id="ARBA00022977"/>
    </source>
</evidence>
<evidence type="ECO:0000256" key="2">
    <source>
        <dbReference type="ARBA" id="ARBA00022679"/>
    </source>
</evidence>
<name>A0ABT7DUB1_9NEIS</name>
<comment type="function">
    <text evidence="9">Condenses 4-methyl-5-(beta-hydroxyethyl)thiazole monophosphate (THZ-P) and 2-methyl-4-amino-5-hydroxymethyl pyrimidine pyrophosphate (HMP-PP) to form thiamine monophosphate (TMP).</text>
</comment>
<comment type="similarity">
    <text evidence="9 10">Belongs to the thiamine-phosphate synthase family.</text>
</comment>
<protein>
    <recommendedName>
        <fullName evidence="9">Thiamine-phosphate synthase</fullName>
        <shortName evidence="9">TP synthase</shortName>
        <shortName evidence="9">TPS</shortName>
        <ecNumber evidence="9">2.5.1.3</ecNumber>
    </recommendedName>
    <alternativeName>
        <fullName evidence="9">Thiamine-phosphate pyrophosphorylase</fullName>
        <shortName evidence="9">TMP pyrophosphorylase</shortName>
        <shortName evidence="9">TMP-PPase</shortName>
    </alternativeName>
</protein>
<keyword evidence="3 9" id="KW-0479">Metal-binding</keyword>
<evidence type="ECO:0000256" key="9">
    <source>
        <dbReference type="HAMAP-Rule" id="MF_00097"/>
    </source>
</evidence>
<evidence type="ECO:0000256" key="7">
    <source>
        <dbReference type="ARBA" id="ARBA00047851"/>
    </source>
</evidence>
<dbReference type="GO" id="GO:0004789">
    <property type="term" value="F:thiamine-phosphate diphosphorylase activity"/>
    <property type="evidence" value="ECO:0007669"/>
    <property type="project" value="UniProtKB-EC"/>
</dbReference>
<dbReference type="InterPro" id="IPR036206">
    <property type="entry name" value="ThiamineP_synth_sf"/>
</dbReference>
<evidence type="ECO:0000256" key="8">
    <source>
        <dbReference type="ARBA" id="ARBA00047883"/>
    </source>
</evidence>
<evidence type="ECO:0000256" key="10">
    <source>
        <dbReference type="RuleBase" id="RU003826"/>
    </source>
</evidence>
<dbReference type="CDD" id="cd00564">
    <property type="entry name" value="TMP_TenI"/>
    <property type="match status" value="1"/>
</dbReference>
<comment type="caution">
    <text evidence="13">The sequence shown here is derived from an EMBL/GenBank/DDBJ whole genome shotgun (WGS) entry which is preliminary data.</text>
</comment>
<evidence type="ECO:0000313" key="13">
    <source>
        <dbReference type="EMBL" id="MDK2122710.1"/>
    </source>
</evidence>
<feature type="binding site" evidence="9">
    <location>
        <begin position="38"/>
        <end position="42"/>
    </location>
    <ligand>
        <name>4-amino-2-methyl-5-(diphosphooxymethyl)pyrimidine</name>
        <dbReference type="ChEBI" id="CHEBI:57841"/>
    </ligand>
</feature>
<accession>A0ABT7DUB1</accession>
<evidence type="ECO:0000256" key="11">
    <source>
        <dbReference type="RuleBase" id="RU004253"/>
    </source>
</evidence>
<reference evidence="13" key="1">
    <citation type="submission" date="2023-03" db="EMBL/GenBank/DDBJ databases">
        <title>Chitinimonas shenzhenensis gen. nov., sp. nov., a novel member of family Burkholderiaceae isolated from activated sludge collected in Shen Zhen, China.</title>
        <authorList>
            <person name="Wang X."/>
        </authorList>
    </citation>
    <scope>NUCLEOTIDE SEQUENCE</scope>
    <source>
        <strain evidence="13">DQS-5</strain>
    </source>
</reference>
<comment type="cofactor">
    <cofactor evidence="9">
        <name>Mg(2+)</name>
        <dbReference type="ChEBI" id="CHEBI:18420"/>
    </cofactor>
    <text evidence="9">Binds 1 Mg(2+) ion per subunit.</text>
</comment>
<gene>
    <name evidence="9 13" type="primary">thiE</name>
    <name evidence="13" type="ORF">PZA18_01465</name>
</gene>
<evidence type="ECO:0000256" key="4">
    <source>
        <dbReference type="ARBA" id="ARBA00022842"/>
    </source>
</evidence>
<keyword evidence="14" id="KW-1185">Reference proteome</keyword>
<comment type="catalytic activity">
    <reaction evidence="8 9 10">
        <text>2-[(2R,5Z)-2-carboxy-4-methylthiazol-5(2H)-ylidene]ethyl phosphate + 4-amino-2-methyl-5-(diphosphooxymethyl)pyrimidine + 2 H(+) = thiamine phosphate + CO2 + diphosphate</text>
        <dbReference type="Rhea" id="RHEA:47844"/>
        <dbReference type="ChEBI" id="CHEBI:15378"/>
        <dbReference type="ChEBI" id="CHEBI:16526"/>
        <dbReference type="ChEBI" id="CHEBI:33019"/>
        <dbReference type="ChEBI" id="CHEBI:37575"/>
        <dbReference type="ChEBI" id="CHEBI:57841"/>
        <dbReference type="ChEBI" id="CHEBI:62899"/>
        <dbReference type="EC" id="2.5.1.3"/>
    </reaction>
</comment>
<dbReference type="Proteomes" id="UP001172778">
    <property type="component" value="Unassembled WGS sequence"/>
</dbReference>
<feature type="binding site" evidence="9">
    <location>
        <position position="139"/>
    </location>
    <ligand>
        <name>4-amino-2-methyl-5-(diphosphooxymethyl)pyrimidine</name>
        <dbReference type="ChEBI" id="CHEBI:57841"/>
    </ligand>
</feature>
<feature type="binding site" evidence="9">
    <location>
        <position position="90"/>
    </location>
    <ligand>
        <name>Mg(2+)</name>
        <dbReference type="ChEBI" id="CHEBI:18420"/>
    </ligand>
</feature>
<feature type="binding site" evidence="9">
    <location>
        <begin position="136"/>
        <end position="138"/>
    </location>
    <ligand>
        <name>2-[(2R,5Z)-2-carboxy-4-methylthiazol-5(2H)-ylidene]ethyl phosphate</name>
        <dbReference type="ChEBI" id="CHEBI:62899"/>
    </ligand>
</feature>
<dbReference type="HAMAP" id="MF_00097">
    <property type="entry name" value="TMP_synthase"/>
    <property type="match status" value="1"/>
</dbReference>
<dbReference type="EC" id="2.5.1.3" evidence="9"/>
<proteinExistence type="inferred from homology"/>
<evidence type="ECO:0000256" key="3">
    <source>
        <dbReference type="ARBA" id="ARBA00022723"/>
    </source>
</evidence>
<dbReference type="InterPro" id="IPR034291">
    <property type="entry name" value="TMP_synthase"/>
</dbReference>
<keyword evidence="4 9" id="KW-0460">Magnesium</keyword>